<reference evidence="2 3" key="1">
    <citation type="submission" date="2018-08" db="EMBL/GenBank/DDBJ databases">
        <title>A genome reference for cultivated species of the human gut microbiota.</title>
        <authorList>
            <person name="Zou Y."/>
            <person name="Xue W."/>
            <person name="Luo G."/>
        </authorList>
    </citation>
    <scope>NUCLEOTIDE SEQUENCE [LARGE SCALE GENOMIC DNA]</scope>
    <source>
        <strain evidence="2 3">AM40-34</strain>
    </source>
</reference>
<sequence>MVEINYQIVNEGIKRFSEYYPDGNDWGDAMYEYHNGDYEQSQLALQFLTENGILVPEGNAENDRLMLSNIGINIMKQFDGNIIKYLEYKKQMKRKVEIEHELEIKVQRSTLKTNRIQMWATYINIIIGIINAIALIVNFFN</sequence>
<gene>
    <name evidence="2" type="ORF">DW889_15265</name>
</gene>
<keyword evidence="1" id="KW-0812">Transmembrane</keyword>
<comment type="caution">
    <text evidence="2">The sequence shown here is derived from an EMBL/GenBank/DDBJ whole genome shotgun (WGS) entry which is preliminary data.</text>
</comment>
<feature type="transmembrane region" description="Helical" evidence="1">
    <location>
        <begin position="119"/>
        <end position="140"/>
    </location>
</feature>
<keyword evidence="1" id="KW-1133">Transmembrane helix</keyword>
<evidence type="ECO:0000313" key="3">
    <source>
        <dbReference type="Proteomes" id="UP000283482"/>
    </source>
</evidence>
<dbReference type="EMBL" id="QSGN01000052">
    <property type="protein sequence ID" value="RHB24518.1"/>
    <property type="molecule type" value="Genomic_DNA"/>
</dbReference>
<dbReference type="Proteomes" id="UP000283482">
    <property type="component" value="Unassembled WGS sequence"/>
</dbReference>
<proteinExistence type="predicted"/>
<protein>
    <submittedName>
        <fullName evidence="2">Uncharacterized protein</fullName>
    </submittedName>
</protein>
<accession>A0A413UWB8</accession>
<evidence type="ECO:0000313" key="2">
    <source>
        <dbReference type="EMBL" id="RHB24518.1"/>
    </source>
</evidence>
<dbReference type="AlphaFoldDB" id="A0A413UWB8"/>
<name>A0A413UWB8_BACSE</name>
<organism evidence="2 3">
    <name type="scientific">Bacteroides stercoris</name>
    <dbReference type="NCBI Taxonomy" id="46506"/>
    <lineage>
        <taxon>Bacteria</taxon>
        <taxon>Pseudomonadati</taxon>
        <taxon>Bacteroidota</taxon>
        <taxon>Bacteroidia</taxon>
        <taxon>Bacteroidales</taxon>
        <taxon>Bacteroidaceae</taxon>
        <taxon>Bacteroides</taxon>
    </lineage>
</organism>
<evidence type="ECO:0000256" key="1">
    <source>
        <dbReference type="SAM" id="Phobius"/>
    </source>
</evidence>
<dbReference type="RefSeq" id="WP_117907690.1">
    <property type="nucleotide sequence ID" value="NZ_DAWEKG010000007.1"/>
</dbReference>
<keyword evidence="1" id="KW-0472">Membrane</keyword>